<proteinExistence type="predicted"/>
<dbReference type="EMBL" id="CP003098">
    <property type="protein sequence ID" value="AET33339.1"/>
    <property type="molecule type" value="Genomic_DNA"/>
</dbReference>
<reference evidence="1 2" key="1">
    <citation type="journal article" date="2012" name="J. Bacteriol.">
        <title>Complete genome sequence of strain 1860, a crenarchaeon of the genus pyrobaculum able to grow with various electron acceptors.</title>
        <authorList>
            <person name="Mardanov A.V."/>
            <person name="Gumerov V.M."/>
            <person name="Slobodkina G.B."/>
            <person name="Beletsky A.V."/>
            <person name="Bonch-Osmolovskaya E.A."/>
            <person name="Ravin N.V."/>
            <person name="Skryabin K.G."/>
        </authorList>
    </citation>
    <scope>NUCLEOTIDE SEQUENCE [LARGE SCALE GENOMIC DNA]</scope>
    <source>
        <strain evidence="1 2">1860</strain>
    </source>
</reference>
<gene>
    <name evidence="1" type="ORF">P186_1937</name>
</gene>
<evidence type="ECO:0000313" key="2">
    <source>
        <dbReference type="Proteomes" id="UP000005867"/>
    </source>
</evidence>
<dbReference type="Proteomes" id="UP000005867">
    <property type="component" value="Chromosome"/>
</dbReference>
<sequence>MDVGIYLRKSLDVLEAYAYAEELSARLSKAVALPVDVVVLNFAPSWLRRRALKGLELFVKDELLWAAV</sequence>
<dbReference type="KEGG" id="pyr:P186_1937"/>
<dbReference type="STRING" id="1104324.P186_1937"/>
<evidence type="ECO:0000313" key="1">
    <source>
        <dbReference type="EMBL" id="AET33339.1"/>
    </source>
</evidence>
<dbReference type="HOGENOM" id="CLU_2784268_0_0_2"/>
<dbReference type="BioCyc" id="PSP1104324:GJSN-1895-MONOMER"/>
<keyword evidence="2" id="KW-1185">Reference proteome</keyword>
<dbReference type="AlphaFoldDB" id="G7VHX9"/>
<accession>G7VHX9</accession>
<organism evidence="1 2">
    <name type="scientific">Pyrobaculum ferrireducens</name>
    <dbReference type="NCBI Taxonomy" id="1104324"/>
    <lineage>
        <taxon>Archaea</taxon>
        <taxon>Thermoproteota</taxon>
        <taxon>Thermoprotei</taxon>
        <taxon>Thermoproteales</taxon>
        <taxon>Thermoproteaceae</taxon>
        <taxon>Pyrobaculum</taxon>
    </lineage>
</organism>
<dbReference type="eggNOG" id="arCOG02105">
    <property type="taxonomic scope" value="Archaea"/>
</dbReference>
<protein>
    <submittedName>
        <fullName evidence="1">DNA polymerase, beta domain protein region</fullName>
    </submittedName>
</protein>
<name>G7VHX9_9CREN</name>